<reference evidence="1" key="2">
    <citation type="journal article" date="2015" name="Fish Shellfish Immunol.">
        <title>Early steps in the European eel (Anguilla anguilla)-Vibrio vulnificus interaction in the gills: Role of the RtxA13 toxin.</title>
        <authorList>
            <person name="Callol A."/>
            <person name="Pajuelo D."/>
            <person name="Ebbesson L."/>
            <person name="Teles M."/>
            <person name="MacKenzie S."/>
            <person name="Amaro C."/>
        </authorList>
    </citation>
    <scope>NUCLEOTIDE SEQUENCE</scope>
</reference>
<name>A0A0E9RZN6_ANGAN</name>
<protein>
    <submittedName>
        <fullName evidence="1">Uncharacterized protein</fullName>
    </submittedName>
</protein>
<organism evidence="1">
    <name type="scientific">Anguilla anguilla</name>
    <name type="common">European freshwater eel</name>
    <name type="synonym">Muraena anguilla</name>
    <dbReference type="NCBI Taxonomy" id="7936"/>
    <lineage>
        <taxon>Eukaryota</taxon>
        <taxon>Metazoa</taxon>
        <taxon>Chordata</taxon>
        <taxon>Craniata</taxon>
        <taxon>Vertebrata</taxon>
        <taxon>Euteleostomi</taxon>
        <taxon>Actinopterygii</taxon>
        <taxon>Neopterygii</taxon>
        <taxon>Teleostei</taxon>
        <taxon>Anguilliformes</taxon>
        <taxon>Anguillidae</taxon>
        <taxon>Anguilla</taxon>
    </lineage>
</organism>
<proteinExistence type="predicted"/>
<reference evidence="1" key="1">
    <citation type="submission" date="2014-11" db="EMBL/GenBank/DDBJ databases">
        <authorList>
            <person name="Amaro Gonzalez C."/>
        </authorList>
    </citation>
    <scope>NUCLEOTIDE SEQUENCE</scope>
</reference>
<accession>A0A0E9RZN6</accession>
<dbReference type="EMBL" id="GBXM01074752">
    <property type="protein sequence ID" value="JAH33825.1"/>
    <property type="molecule type" value="Transcribed_RNA"/>
</dbReference>
<evidence type="ECO:0000313" key="1">
    <source>
        <dbReference type="EMBL" id="JAH33825.1"/>
    </source>
</evidence>
<sequence>MLSTASHSQHNIQHR</sequence>